<evidence type="ECO:0000256" key="1">
    <source>
        <dbReference type="SAM" id="Phobius"/>
    </source>
</evidence>
<sequence>MWQVGTDPRYHKRERDYGLLIEDYDSPGPVEVVDLLSPSTEYQNNSGDHVHPTSQVFVAMERAARGLTTFITIHRKNTLLRVQGLRDRLVLTLPQDKHDLGATRFYLALTASETIPRDTLPVSYGIVFFRQDQLHIDLFVFFSVFFSCFFLFLAACVVAWKAKQAADVRRARRRHVVEMLHMAKRPFASVTLLLGDADGGECVAASSQSPYRKKRKQLLSGEVRPIAVEPTDDGVAAVGTVFVRLPGGRETPVQLALASSLILLTRVYPLNGRAFLRRRNSHAPT</sequence>
<keyword evidence="1" id="KW-0472">Membrane</keyword>
<gene>
    <name evidence="2" type="ORF">PR048_014094</name>
</gene>
<accession>A0ABQ9HDH6</accession>
<keyword evidence="3" id="KW-1185">Reference proteome</keyword>
<comment type="caution">
    <text evidence="2">The sequence shown here is derived from an EMBL/GenBank/DDBJ whole genome shotgun (WGS) entry which is preliminary data.</text>
</comment>
<dbReference type="EMBL" id="JARBHB010000005">
    <property type="protein sequence ID" value="KAJ8882292.1"/>
    <property type="molecule type" value="Genomic_DNA"/>
</dbReference>
<evidence type="ECO:0000313" key="3">
    <source>
        <dbReference type="Proteomes" id="UP001159363"/>
    </source>
</evidence>
<name>A0ABQ9HDH6_9NEOP</name>
<organism evidence="2 3">
    <name type="scientific">Dryococelus australis</name>
    <dbReference type="NCBI Taxonomy" id="614101"/>
    <lineage>
        <taxon>Eukaryota</taxon>
        <taxon>Metazoa</taxon>
        <taxon>Ecdysozoa</taxon>
        <taxon>Arthropoda</taxon>
        <taxon>Hexapoda</taxon>
        <taxon>Insecta</taxon>
        <taxon>Pterygota</taxon>
        <taxon>Neoptera</taxon>
        <taxon>Polyneoptera</taxon>
        <taxon>Phasmatodea</taxon>
        <taxon>Verophasmatodea</taxon>
        <taxon>Anareolatae</taxon>
        <taxon>Phasmatidae</taxon>
        <taxon>Eurycanthinae</taxon>
        <taxon>Dryococelus</taxon>
    </lineage>
</organism>
<reference evidence="2 3" key="1">
    <citation type="submission" date="2023-02" db="EMBL/GenBank/DDBJ databases">
        <title>LHISI_Scaffold_Assembly.</title>
        <authorList>
            <person name="Stuart O.P."/>
            <person name="Cleave R."/>
            <person name="Magrath M.J.L."/>
            <person name="Mikheyev A.S."/>
        </authorList>
    </citation>
    <scope>NUCLEOTIDE SEQUENCE [LARGE SCALE GENOMIC DNA]</scope>
    <source>
        <strain evidence="2">Daus_M_001</strain>
        <tissue evidence="2">Leg muscle</tissue>
    </source>
</reference>
<proteinExistence type="predicted"/>
<dbReference type="Proteomes" id="UP001159363">
    <property type="component" value="Chromosome 4"/>
</dbReference>
<keyword evidence="1" id="KW-0812">Transmembrane</keyword>
<keyword evidence="1" id="KW-1133">Transmembrane helix</keyword>
<evidence type="ECO:0000313" key="2">
    <source>
        <dbReference type="EMBL" id="KAJ8882292.1"/>
    </source>
</evidence>
<feature type="transmembrane region" description="Helical" evidence="1">
    <location>
        <begin position="138"/>
        <end position="160"/>
    </location>
</feature>
<protein>
    <submittedName>
        <fullName evidence="2">Uncharacterized protein</fullName>
    </submittedName>
</protein>